<gene>
    <name evidence="3" type="ORF">H3309_06205</name>
</gene>
<reference evidence="3 4" key="1">
    <citation type="submission" date="2020-07" db="EMBL/GenBank/DDBJ databases">
        <title>Complete genome sequence for Sandaracinobacter sp. M6.</title>
        <authorList>
            <person name="Tang Y."/>
            <person name="Liu Q."/>
            <person name="Guo Z."/>
            <person name="Lei P."/>
            <person name="Huang B."/>
        </authorList>
    </citation>
    <scope>NUCLEOTIDE SEQUENCE [LARGE SCALE GENOMIC DNA]</scope>
    <source>
        <strain evidence="3 4">M6</strain>
    </source>
</reference>
<dbReference type="Proteomes" id="UP000515292">
    <property type="component" value="Chromosome"/>
</dbReference>
<organism evidence="3 4">
    <name type="scientific">Sandaracinobacteroides saxicola</name>
    <dbReference type="NCBI Taxonomy" id="2759707"/>
    <lineage>
        <taxon>Bacteria</taxon>
        <taxon>Pseudomonadati</taxon>
        <taxon>Pseudomonadota</taxon>
        <taxon>Alphaproteobacteria</taxon>
        <taxon>Sphingomonadales</taxon>
        <taxon>Sphingosinicellaceae</taxon>
        <taxon>Sandaracinobacteroides</taxon>
    </lineage>
</organism>
<name>A0A7G5IL10_9SPHN</name>
<evidence type="ECO:0000256" key="2">
    <source>
        <dbReference type="SAM" id="SignalP"/>
    </source>
</evidence>
<feature type="chain" id="PRO_5028873835" description="Lipoprotein" evidence="2">
    <location>
        <begin position="26"/>
        <end position="168"/>
    </location>
</feature>
<evidence type="ECO:0000313" key="4">
    <source>
        <dbReference type="Proteomes" id="UP000515292"/>
    </source>
</evidence>
<dbReference type="KEGG" id="sand:H3309_06205"/>
<dbReference type="AlphaFoldDB" id="A0A7G5IL10"/>
<dbReference type="RefSeq" id="WP_182297875.1">
    <property type="nucleotide sequence ID" value="NZ_CP059851.1"/>
</dbReference>
<keyword evidence="4" id="KW-1185">Reference proteome</keyword>
<proteinExistence type="predicted"/>
<sequence length="168" mass="17057">MTAARTHALIALALLLAACKPDTPAQPVSPAEPAKATTPPTAPVAPAPSQAPAAIDPALLGAWQPYSPGSQAMGELTVTPTGLRFANGFSFPVTPTPTHLLLGTAGGKAAIADFCGKAPPRAATLRLDPRTDRAVLALSLYDSATGPGPNPDFDPGLCMRVTFVRATP</sequence>
<accession>A0A7G5IL10</accession>
<feature type="region of interest" description="Disordered" evidence="1">
    <location>
        <begin position="23"/>
        <end position="51"/>
    </location>
</feature>
<evidence type="ECO:0000313" key="3">
    <source>
        <dbReference type="EMBL" id="QMW24052.1"/>
    </source>
</evidence>
<protein>
    <recommendedName>
        <fullName evidence="5">Lipoprotein</fullName>
    </recommendedName>
</protein>
<keyword evidence="2" id="KW-0732">Signal</keyword>
<feature type="signal peptide" evidence="2">
    <location>
        <begin position="1"/>
        <end position="25"/>
    </location>
</feature>
<evidence type="ECO:0008006" key="5">
    <source>
        <dbReference type="Google" id="ProtNLM"/>
    </source>
</evidence>
<dbReference type="PROSITE" id="PS51257">
    <property type="entry name" value="PROKAR_LIPOPROTEIN"/>
    <property type="match status" value="1"/>
</dbReference>
<evidence type="ECO:0000256" key="1">
    <source>
        <dbReference type="SAM" id="MobiDB-lite"/>
    </source>
</evidence>
<dbReference type="EMBL" id="CP059851">
    <property type="protein sequence ID" value="QMW24052.1"/>
    <property type="molecule type" value="Genomic_DNA"/>
</dbReference>